<dbReference type="EMBL" id="JACSNV010000003">
    <property type="protein sequence ID" value="MBM6877049.1"/>
    <property type="molecule type" value="Genomic_DNA"/>
</dbReference>
<dbReference type="PROSITE" id="PS51257">
    <property type="entry name" value="PROKAR_LIPOPROTEIN"/>
    <property type="match status" value="1"/>
</dbReference>
<keyword evidence="3" id="KW-0732">Signal</keyword>
<evidence type="ECO:0000256" key="1">
    <source>
        <dbReference type="ARBA" id="ARBA00011028"/>
    </source>
</evidence>
<dbReference type="InterPro" id="IPR006127">
    <property type="entry name" value="ZnuA-like"/>
</dbReference>
<evidence type="ECO:0000256" key="3">
    <source>
        <dbReference type="ARBA" id="ARBA00022729"/>
    </source>
</evidence>
<name>A0ABS2G6G7_9FIRM</name>
<protein>
    <submittedName>
        <fullName evidence="4">Zinc ABC transporter substrate-binding protein</fullName>
    </submittedName>
</protein>
<evidence type="ECO:0000313" key="5">
    <source>
        <dbReference type="Proteomes" id="UP000729290"/>
    </source>
</evidence>
<dbReference type="PANTHER" id="PTHR42953">
    <property type="entry name" value="HIGH-AFFINITY ZINC UPTAKE SYSTEM PROTEIN ZNUA-RELATED"/>
    <property type="match status" value="1"/>
</dbReference>
<gene>
    <name evidence="4" type="ORF">H9X83_02590</name>
</gene>
<dbReference type="Gene3D" id="3.40.50.1980">
    <property type="entry name" value="Nitrogenase molybdenum iron protein domain"/>
    <property type="match status" value="2"/>
</dbReference>
<sequence length="309" mass="34191">MKKFMIMVTVLLFTLTGCGKSRTDTAQGEELTVVTSFYPIYLMAQYVTEGAEGIVLENMAQPQTGCLHDYELTTEDMKLLERSDVFFMNGLGMESFLDQAREQNPQLYIVETGEHASVLLEGECEHDHAHGEEEEDPVNAHVWLHPENAILQAEAMRDALSQLDPKNAQLYEDNTKAFAAEMEKIRKEAEALAAEAPEVKTAAFHEGFIYLEDLLGMEEVIGIFPEENQTPSAKEMAEAVEEAKEKGVDLILTAEDAGEQYARLLSEETGTAVVVLNPLTSGNGDKTEFVDGMRANLEAVAQAYRGVTE</sequence>
<dbReference type="InterPro" id="IPR050492">
    <property type="entry name" value="Bact_metal-bind_prot9"/>
</dbReference>
<dbReference type="Proteomes" id="UP000729290">
    <property type="component" value="Unassembled WGS sequence"/>
</dbReference>
<dbReference type="Pfam" id="PF01297">
    <property type="entry name" value="ZnuA"/>
    <property type="match status" value="1"/>
</dbReference>
<dbReference type="RefSeq" id="WP_205132968.1">
    <property type="nucleotide sequence ID" value="NZ_JACSNT010000003.1"/>
</dbReference>
<keyword evidence="2" id="KW-0813">Transport</keyword>
<dbReference type="SUPFAM" id="SSF53807">
    <property type="entry name" value="Helical backbone' metal receptor"/>
    <property type="match status" value="1"/>
</dbReference>
<comment type="similarity">
    <text evidence="1">Belongs to the bacterial solute-binding protein 9 family.</text>
</comment>
<evidence type="ECO:0000256" key="2">
    <source>
        <dbReference type="ARBA" id="ARBA00022448"/>
    </source>
</evidence>
<proteinExistence type="inferred from homology"/>
<dbReference type="PANTHER" id="PTHR42953:SF3">
    <property type="entry name" value="HIGH-AFFINITY ZINC UPTAKE SYSTEM PROTEIN ZNUA"/>
    <property type="match status" value="1"/>
</dbReference>
<comment type="caution">
    <text evidence="4">The sequence shown here is derived from an EMBL/GenBank/DDBJ whole genome shotgun (WGS) entry which is preliminary data.</text>
</comment>
<keyword evidence="5" id="KW-1185">Reference proteome</keyword>
<reference evidence="4 5" key="1">
    <citation type="journal article" date="2021" name="Sci. Rep.">
        <title>The distribution of antibiotic resistance genes in chicken gut microbiota commensals.</title>
        <authorList>
            <person name="Juricova H."/>
            <person name="Matiasovicova J."/>
            <person name="Kubasova T."/>
            <person name="Cejkova D."/>
            <person name="Rychlik I."/>
        </authorList>
    </citation>
    <scope>NUCLEOTIDE SEQUENCE [LARGE SCALE GENOMIC DNA]</scope>
    <source>
        <strain evidence="4 5">An431b</strain>
    </source>
</reference>
<accession>A0ABS2G6G7</accession>
<evidence type="ECO:0000313" key="4">
    <source>
        <dbReference type="EMBL" id="MBM6877049.1"/>
    </source>
</evidence>
<organism evidence="4 5">
    <name type="scientific">Anaerotignum lactatifermentans</name>
    <dbReference type="NCBI Taxonomy" id="160404"/>
    <lineage>
        <taxon>Bacteria</taxon>
        <taxon>Bacillati</taxon>
        <taxon>Bacillota</taxon>
        <taxon>Clostridia</taxon>
        <taxon>Lachnospirales</taxon>
        <taxon>Anaerotignaceae</taxon>
        <taxon>Anaerotignum</taxon>
    </lineage>
</organism>